<keyword evidence="1" id="KW-0472">Membrane</keyword>
<keyword evidence="3" id="KW-1185">Reference proteome</keyword>
<keyword evidence="1" id="KW-0812">Transmembrane</keyword>
<evidence type="ECO:0000313" key="3">
    <source>
        <dbReference type="Proteomes" id="UP000325811"/>
    </source>
</evidence>
<proteinExistence type="predicted"/>
<gene>
    <name evidence="2" type="ORF">PDMSB3_1175</name>
</gene>
<dbReference type="Proteomes" id="UP000325811">
    <property type="component" value="Chromosome I"/>
</dbReference>
<sequence>MPLGLDLHRSKLILAITLASIIAIDFITLPAPKSILIKAVPNIYVSPPKKPLSVLKPHRDMSAADA</sequence>
<name>A0A5Q4Z614_9BURK</name>
<organism evidence="2 3">
    <name type="scientific">Paraburkholderia dioscoreae</name>
    <dbReference type="NCBI Taxonomy" id="2604047"/>
    <lineage>
        <taxon>Bacteria</taxon>
        <taxon>Pseudomonadati</taxon>
        <taxon>Pseudomonadota</taxon>
        <taxon>Betaproteobacteria</taxon>
        <taxon>Burkholderiales</taxon>
        <taxon>Burkholderiaceae</taxon>
        <taxon>Paraburkholderia</taxon>
    </lineage>
</organism>
<evidence type="ECO:0000256" key="1">
    <source>
        <dbReference type="SAM" id="Phobius"/>
    </source>
</evidence>
<dbReference type="AlphaFoldDB" id="A0A5Q4Z614"/>
<evidence type="ECO:0000313" key="2">
    <source>
        <dbReference type="EMBL" id="VVD27637.1"/>
    </source>
</evidence>
<reference evidence="2 3" key="1">
    <citation type="submission" date="2019-08" db="EMBL/GenBank/DDBJ databases">
        <authorList>
            <person name="Herpell B J."/>
        </authorList>
    </citation>
    <scope>NUCLEOTIDE SEQUENCE [LARGE SCALE GENOMIC DNA]</scope>
    <source>
        <strain evidence="3">Msb3</strain>
    </source>
</reference>
<accession>A0A5Q4Z614</accession>
<dbReference type="KEGG" id="pdio:PDMSB3_1175"/>
<keyword evidence="1" id="KW-1133">Transmembrane helix</keyword>
<feature type="transmembrane region" description="Helical" evidence="1">
    <location>
        <begin position="12"/>
        <end position="29"/>
    </location>
</feature>
<protein>
    <submittedName>
        <fullName evidence="2">Uncharacterized protein</fullName>
    </submittedName>
</protein>
<dbReference type="EMBL" id="LR699553">
    <property type="protein sequence ID" value="VVD27637.1"/>
    <property type="molecule type" value="Genomic_DNA"/>
</dbReference>